<evidence type="ECO:0000256" key="5">
    <source>
        <dbReference type="ARBA" id="ARBA00022970"/>
    </source>
</evidence>
<evidence type="ECO:0000256" key="6">
    <source>
        <dbReference type="ARBA" id="ARBA00022989"/>
    </source>
</evidence>
<evidence type="ECO:0000313" key="11">
    <source>
        <dbReference type="Proteomes" id="UP001142292"/>
    </source>
</evidence>
<keyword evidence="6 9" id="KW-1133">Transmembrane helix</keyword>
<reference evidence="10" key="2">
    <citation type="submission" date="2023-01" db="EMBL/GenBank/DDBJ databases">
        <authorList>
            <person name="Sun Q."/>
            <person name="Evtushenko L."/>
        </authorList>
    </citation>
    <scope>NUCLEOTIDE SEQUENCE</scope>
    <source>
        <strain evidence="10">VKM Ac-1246</strain>
    </source>
</reference>
<reference evidence="10" key="1">
    <citation type="journal article" date="2014" name="Int. J. Syst. Evol. Microbiol.">
        <title>Complete genome of a new Firmicutes species belonging to the dominant human colonic microbiota ('Ruminococcus bicirculans') reveals two chromosomes and a selective capacity to utilize plant glucans.</title>
        <authorList>
            <consortium name="NISC Comparative Sequencing Program"/>
            <person name="Wegmann U."/>
            <person name="Louis P."/>
            <person name="Goesmann A."/>
            <person name="Henrissat B."/>
            <person name="Duncan S.H."/>
            <person name="Flint H.J."/>
        </authorList>
    </citation>
    <scope>NUCLEOTIDE SEQUENCE</scope>
    <source>
        <strain evidence="10">VKM Ac-1246</strain>
    </source>
</reference>
<feature type="transmembrane region" description="Helical" evidence="9">
    <location>
        <begin position="6"/>
        <end position="29"/>
    </location>
</feature>
<dbReference type="CDD" id="cd06582">
    <property type="entry name" value="TM_PBP1_LivH_like"/>
    <property type="match status" value="1"/>
</dbReference>
<evidence type="ECO:0000256" key="9">
    <source>
        <dbReference type="SAM" id="Phobius"/>
    </source>
</evidence>
<evidence type="ECO:0000256" key="4">
    <source>
        <dbReference type="ARBA" id="ARBA00022692"/>
    </source>
</evidence>
<protein>
    <submittedName>
        <fullName evidence="10">Branched-chain amino acid ABC transporter permease</fullName>
    </submittedName>
</protein>
<dbReference type="EMBL" id="BSEL01000005">
    <property type="protein sequence ID" value="GLJ68837.1"/>
    <property type="molecule type" value="Genomic_DNA"/>
</dbReference>
<dbReference type="Pfam" id="PF02653">
    <property type="entry name" value="BPD_transp_2"/>
    <property type="match status" value="1"/>
</dbReference>
<dbReference type="Proteomes" id="UP001142292">
    <property type="component" value="Unassembled WGS sequence"/>
</dbReference>
<feature type="transmembrane region" description="Helical" evidence="9">
    <location>
        <begin position="41"/>
        <end position="59"/>
    </location>
</feature>
<feature type="transmembrane region" description="Helical" evidence="9">
    <location>
        <begin position="65"/>
        <end position="84"/>
    </location>
</feature>
<keyword evidence="5" id="KW-0029">Amino-acid transport</keyword>
<feature type="transmembrane region" description="Helical" evidence="9">
    <location>
        <begin position="191"/>
        <end position="216"/>
    </location>
</feature>
<keyword evidence="2" id="KW-0813">Transport</keyword>
<evidence type="ECO:0000313" key="10">
    <source>
        <dbReference type="EMBL" id="GLJ68837.1"/>
    </source>
</evidence>
<accession>A0ABQ5SZE7</accession>
<dbReference type="RefSeq" id="WP_189117336.1">
    <property type="nucleotide sequence ID" value="NZ_BMRK01000003.1"/>
</dbReference>
<feature type="transmembrane region" description="Helical" evidence="9">
    <location>
        <begin position="142"/>
        <end position="160"/>
    </location>
</feature>
<sequence>MSDYLQSILGGLADGCVYALIALGMSVIYSISRIISLAQGGFVVLAALCAVSLQSGLGISPLATLPIMVVIFSVGMIGVAQIVIQPAAKRATPERLLLVTVGMLQAVGGLLLIGWGNLPYTMPAFTGDAPVKVAGLSLPTQYFWLAGALAVSVLGLWLLLTKTDIGLAMRATASNPGAAALQGIRVDRMRLIAFGLAGAMAALAGTTIVPITFLQFTTVTPYAVAGFIAAVVGGLGSNMGAVTGGLLLGLLQGVFGRYWNADLAQLTAIALLVAVLVIRPQGIFGTPERVRR</sequence>
<feature type="transmembrane region" description="Helical" evidence="9">
    <location>
        <begin position="222"/>
        <end position="251"/>
    </location>
</feature>
<organism evidence="10 11">
    <name type="scientific">Nocardioides luteus</name>
    <dbReference type="NCBI Taxonomy" id="1844"/>
    <lineage>
        <taxon>Bacteria</taxon>
        <taxon>Bacillati</taxon>
        <taxon>Actinomycetota</taxon>
        <taxon>Actinomycetes</taxon>
        <taxon>Propionibacteriales</taxon>
        <taxon>Nocardioidaceae</taxon>
        <taxon>Nocardioides</taxon>
    </lineage>
</organism>
<comment type="caution">
    <text evidence="10">The sequence shown here is derived from an EMBL/GenBank/DDBJ whole genome shotgun (WGS) entry which is preliminary data.</text>
</comment>
<comment type="subcellular location">
    <subcellularLocation>
        <location evidence="1">Cell membrane</location>
        <topology evidence="1">Multi-pass membrane protein</topology>
    </subcellularLocation>
</comment>
<dbReference type="InterPro" id="IPR001851">
    <property type="entry name" value="ABC_transp_permease"/>
</dbReference>
<keyword evidence="4 9" id="KW-0812">Transmembrane</keyword>
<dbReference type="InterPro" id="IPR052157">
    <property type="entry name" value="BCAA_transport_permease"/>
</dbReference>
<evidence type="ECO:0000256" key="3">
    <source>
        <dbReference type="ARBA" id="ARBA00022475"/>
    </source>
</evidence>
<comment type="similarity">
    <text evidence="8">Belongs to the binding-protein-dependent transport system permease family. LivHM subfamily.</text>
</comment>
<evidence type="ECO:0000256" key="2">
    <source>
        <dbReference type="ARBA" id="ARBA00022448"/>
    </source>
</evidence>
<feature type="transmembrane region" description="Helical" evidence="9">
    <location>
        <begin position="263"/>
        <end position="284"/>
    </location>
</feature>
<evidence type="ECO:0000256" key="1">
    <source>
        <dbReference type="ARBA" id="ARBA00004651"/>
    </source>
</evidence>
<keyword evidence="11" id="KW-1185">Reference proteome</keyword>
<keyword evidence="3" id="KW-1003">Cell membrane</keyword>
<feature type="transmembrane region" description="Helical" evidence="9">
    <location>
        <begin position="96"/>
        <end position="115"/>
    </location>
</feature>
<proteinExistence type="inferred from homology"/>
<dbReference type="PANTHER" id="PTHR11795:SF450">
    <property type="entry name" value="ABC TRANSPORTER PERMEASE PROTEIN"/>
    <property type="match status" value="1"/>
</dbReference>
<gene>
    <name evidence="10" type="ORF">GCM10017579_28730</name>
</gene>
<evidence type="ECO:0000256" key="8">
    <source>
        <dbReference type="ARBA" id="ARBA00037998"/>
    </source>
</evidence>
<keyword evidence="7 9" id="KW-0472">Membrane</keyword>
<evidence type="ECO:0000256" key="7">
    <source>
        <dbReference type="ARBA" id="ARBA00023136"/>
    </source>
</evidence>
<dbReference type="PANTHER" id="PTHR11795">
    <property type="entry name" value="BRANCHED-CHAIN AMINO ACID TRANSPORT SYSTEM PERMEASE PROTEIN LIVH"/>
    <property type="match status" value="1"/>
</dbReference>
<name>A0ABQ5SZE7_9ACTN</name>